<evidence type="ECO:0000256" key="4">
    <source>
        <dbReference type="ARBA" id="ARBA00023306"/>
    </source>
</evidence>
<dbReference type="GO" id="GO:0009649">
    <property type="term" value="P:entrainment of circadian clock"/>
    <property type="evidence" value="ECO:0007669"/>
    <property type="project" value="TreeGrafter"/>
</dbReference>
<feature type="region of interest" description="Disordered" evidence="5">
    <location>
        <begin position="1084"/>
        <end position="1106"/>
    </location>
</feature>
<dbReference type="OrthoDB" id="310853at2759"/>
<evidence type="ECO:0000256" key="3">
    <source>
        <dbReference type="ARBA" id="ARBA00023242"/>
    </source>
</evidence>
<dbReference type="GO" id="GO:0000076">
    <property type="term" value="P:DNA replication checkpoint signaling"/>
    <property type="evidence" value="ECO:0007669"/>
    <property type="project" value="TreeGrafter"/>
</dbReference>
<dbReference type="Proteomes" id="UP001153712">
    <property type="component" value="Chromosome 11"/>
</dbReference>
<sequence>MDISSVLSAEISATCNALGYFDEKSNKYFSDGNVLETVKDLVRYLRRDDENHSIRRQLGKSKVLQTDLLPLLKTYHEESDLFDVLLRLVMNLTTPPLLLFNFEIPTDLFQRNLYLEMDDHLQSYKESFADEGIWAVFSTHLSRILEIEHAERGEENSVKIERILVLIRNVLFVHSDSEERRPDNDASLHDQVLWALHHSGLLDIILYITTNPIEQTYYMYILEIMFFMLRNQRPQDLAQAALERSQTEKIRDEAELVNLKNVEQVRKQYKMKKYAGARHSRFGGTFVVQSMKSINDNELIYHKSLNKLESLDFDNGKTKRKTPKNRTPLQSNSIERRSAFMIRLFLKEFCIEFLNGAYNATLRYIKSVLVRSSDEAHDESYYFWAMSFFMAFNRSYKFEVKLVSETLSVESFYYIQQQSENYFDRIKTDKKRLKVWSRRLHMAILTYKELLLTLLAMDKSTDENVRESSKVIKNNLFYVPEYREFVLTLLISFDELKLTDAYLKDLLETQHHFLKMFEGYCNREGSLIVQKKSLHKRKKKAANRAASKEESTEKLNRLWESSSPQIVALLESGGSFLTREVPFDAASEVPVDDQKTDAIKKIQNKLRQSEFESAISIIRAAREVWPENNYFGSDNMTTEEEFLAMKEMFFADLGEEAPETNVQTESDGEEEEVRQEAREVNFNFTEFLGRLAHPKIVRTCGIALRTFETNPIGTNHSVVKLLHRIAFDCKMYVMLFQLSLFRTFQRIFELKDAPQYKELVKFSTYIVRQFINVSRTNDKVYIEALFWKTKKEAYEIEHGYGTSRTVATSGWSDEEKNELEVLFNEYHDTNVQEDIIDWILKNLINHTRTRRMVLRQLKVMDLIDTYKRNKQQTGIQRDWNPEEESQLGELFNRCKDSSDPVSSIIDQLSTKRTKKNVTDKLLELGLIRSKSEVRKKKEPNNERETTDVNRLYDSESDSSDEPTPKSPVAKKREFSVNTSKSEVVDLIRRILGADSDARVGVEWLKESIAEALEDAGDAAEDVPLVPLSEPAENCMENAGFQALLRALGITQPLDEQEAYWRIPKEIGKEVLENHLDLLECGLSGERDEEAQSPPHKRIRLSEERDF</sequence>
<dbReference type="AlphaFoldDB" id="A0A9N9XKW2"/>
<reference evidence="8" key="1">
    <citation type="submission" date="2022-01" db="EMBL/GenBank/DDBJ databases">
        <authorList>
            <person name="King R."/>
        </authorList>
    </citation>
    <scope>NUCLEOTIDE SEQUENCE</scope>
</reference>
<feature type="domain" description="Timeless N-terminal" evidence="6">
    <location>
        <begin position="27"/>
        <end position="288"/>
    </location>
</feature>
<dbReference type="Pfam" id="PF26019">
    <property type="entry name" value="HTH_TIMELESS"/>
    <property type="match status" value="1"/>
</dbReference>
<protein>
    <recommendedName>
        <fullName evidence="10">Timeless-like protein</fullName>
    </recommendedName>
</protein>
<dbReference type="GO" id="GO:0048511">
    <property type="term" value="P:rhythmic process"/>
    <property type="evidence" value="ECO:0007669"/>
    <property type="project" value="UniProtKB-KW"/>
</dbReference>
<dbReference type="GO" id="GO:0006281">
    <property type="term" value="P:DNA repair"/>
    <property type="evidence" value="ECO:0007669"/>
    <property type="project" value="TreeGrafter"/>
</dbReference>
<dbReference type="PANTHER" id="PTHR22940">
    <property type="entry name" value="TIMEOUT/TIMELESS-2"/>
    <property type="match status" value="1"/>
</dbReference>
<keyword evidence="3" id="KW-0539">Nucleus</keyword>
<evidence type="ECO:0000256" key="2">
    <source>
        <dbReference type="ARBA" id="ARBA00008174"/>
    </source>
</evidence>
<comment type="similarity">
    <text evidence="2">Belongs to the timeless family.</text>
</comment>
<dbReference type="PANTHER" id="PTHR22940:SF4">
    <property type="entry name" value="PROTEIN TIMELESS HOMOLOG"/>
    <property type="match status" value="1"/>
</dbReference>
<dbReference type="GO" id="GO:0031298">
    <property type="term" value="C:replication fork protection complex"/>
    <property type="evidence" value="ECO:0007669"/>
    <property type="project" value="TreeGrafter"/>
</dbReference>
<evidence type="ECO:0000256" key="5">
    <source>
        <dbReference type="SAM" id="MobiDB-lite"/>
    </source>
</evidence>
<dbReference type="InterPro" id="IPR044998">
    <property type="entry name" value="Timeless"/>
</dbReference>
<keyword evidence="9" id="KW-1185">Reference proteome</keyword>
<dbReference type="InterPro" id="IPR007725">
    <property type="entry name" value="TIMELESS_C"/>
</dbReference>
<evidence type="ECO:0000313" key="9">
    <source>
        <dbReference type="Proteomes" id="UP001153712"/>
    </source>
</evidence>
<feature type="domain" description="Timeless C-terminal" evidence="7">
    <location>
        <begin position="1000"/>
        <end position="1071"/>
    </location>
</feature>
<feature type="compositionally biased region" description="Basic and acidic residues" evidence="5">
    <location>
        <begin position="938"/>
        <end position="953"/>
    </location>
</feature>
<evidence type="ECO:0000259" key="7">
    <source>
        <dbReference type="Pfam" id="PF05029"/>
    </source>
</evidence>
<name>A0A9N9XKW2_PHYSR</name>
<evidence type="ECO:0008006" key="10">
    <source>
        <dbReference type="Google" id="ProtNLM"/>
    </source>
</evidence>
<evidence type="ECO:0000313" key="8">
    <source>
        <dbReference type="EMBL" id="CAG9855567.1"/>
    </source>
</evidence>
<dbReference type="GO" id="GO:0003677">
    <property type="term" value="F:DNA binding"/>
    <property type="evidence" value="ECO:0007669"/>
    <property type="project" value="TreeGrafter"/>
</dbReference>
<dbReference type="GO" id="GO:0043111">
    <property type="term" value="P:replication fork arrest"/>
    <property type="evidence" value="ECO:0007669"/>
    <property type="project" value="TreeGrafter"/>
</dbReference>
<feature type="region of interest" description="Disordered" evidence="5">
    <location>
        <begin position="933"/>
        <end position="974"/>
    </location>
</feature>
<keyword evidence="4" id="KW-0131">Cell cycle</keyword>
<proteinExistence type="inferred from homology"/>
<comment type="subcellular location">
    <subcellularLocation>
        <location evidence="1">Nucleus</location>
    </subcellularLocation>
</comment>
<accession>A0A9N9XKW2</accession>
<evidence type="ECO:0000259" key="6">
    <source>
        <dbReference type="Pfam" id="PF04821"/>
    </source>
</evidence>
<dbReference type="Pfam" id="PF05029">
    <property type="entry name" value="TIMELESS_C"/>
    <property type="match status" value="1"/>
</dbReference>
<organism evidence="8 9">
    <name type="scientific">Phyllotreta striolata</name>
    <name type="common">Striped flea beetle</name>
    <name type="synonym">Crioceris striolata</name>
    <dbReference type="NCBI Taxonomy" id="444603"/>
    <lineage>
        <taxon>Eukaryota</taxon>
        <taxon>Metazoa</taxon>
        <taxon>Ecdysozoa</taxon>
        <taxon>Arthropoda</taxon>
        <taxon>Hexapoda</taxon>
        <taxon>Insecta</taxon>
        <taxon>Pterygota</taxon>
        <taxon>Neoptera</taxon>
        <taxon>Endopterygota</taxon>
        <taxon>Coleoptera</taxon>
        <taxon>Polyphaga</taxon>
        <taxon>Cucujiformia</taxon>
        <taxon>Chrysomeloidea</taxon>
        <taxon>Chrysomelidae</taxon>
        <taxon>Galerucinae</taxon>
        <taxon>Alticini</taxon>
        <taxon>Phyllotreta</taxon>
    </lineage>
</organism>
<dbReference type="InterPro" id="IPR006906">
    <property type="entry name" value="Timeless_N"/>
</dbReference>
<dbReference type="Pfam" id="PF04821">
    <property type="entry name" value="TIMELESS"/>
    <property type="match status" value="1"/>
</dbReference>
<dbReference type="EMBL" id="OU900104">
    <property type="protein sequence ID" value="CAG9855567.1"/>
    <property type="molecule type" value="Genomic_DNA"/>
</dbReference>
<evidence type="ECO:0000256" key="1">
    <source>
        <dbReference type="ARBA" id="ARBA00004123"/>
    </source>
</evidence>
<gene>
    <name evidence="8" type="ORF">PHYEVI_LOCUS2015</name>
</gene>